<evidence type="ECO:0000313" key="2">
    <source>
        <dbReference type="Proteomes" id="UP001148662"/>
    </source>
</evidence>
<dbReference type="EMBL" id="JANHOG010000086">
    <property type="protein sequence ID" value="KAJ3558484.1"/>
    <property type="molecule type" value="Genomic_DNA"/>
</dbReference>
<dbReference type="Proteomes" id="UP001148662">
    <property type="component" value="Unassembled WGS sequence"/>
</dbReference>
<protein>
    <submittedName>
        <fullName evidence="1">Uncharacterized protein</fullName>
    </submittedName>
</protein>
<sequence length="439" mass="48283">MSLFQLSDAPPFHIPCYVNGISAPGQAQYANVVTTRKSSYGLGHAFGAGRPEVEGGRNDDHMDDETDSHCILRATLVSAYNFRADVPATQVSDGERASISLVCYDFLLTFEYEYEFLWRRKWTGATWLFIVNRYLMLAATIAQSVPFSAQMLQPVFPAILLHSFQLTNRRPAFSALRVLALLGRAYIPAGCVFLLGLVPVAISLYQNMAATYHYMDVPVLGQLCSFTINISPALQFHCTRFSALLDWKLKLLVVTLVAVLTSIATDIAAIVTTWIKTYRHVREAASLGVNVGFSATCLHYGTLYFLVIVVLHLANLLLLIVPSFRTANPMTTFTEILPNVVLSRFLINLRQVENGETSHMSHFSRFSAPSFRVPTLPDIIGNLGEPLVNGDHDPIDEDAGDSTVREGYSAGISNIEDKKATSDSMGTADSGVEVQKDSA</sequence>
<name>A0ACC1TCQ2_9APHY</name>
<evidence type="ECO:0000313" key="1">
    <source>
        <dbReference type="EMBL" id="KAJ3558484.1"/>
    </source>
</evidence>
<keyword evidence="2" id="KW-1185">Reference proteome</keyword>
<accession>A0ACC1TCQ2</accession>
<gene>
    <name evidence="1" type="ORF">NM688_g903</name>
</gene>
<proteinExistence type="predicted"/>
<organism evidence="1 2">
    <name type="scientific">Phlebia brevispora</name>
    <dbReference type="NCBI Taxonomy" id="194682"/>
    <lineage>
        <taxon>Eukaryota</taxon>
        <taxon>Fungi</taxon>
        <taxon>Dikarya</taxon>
        <taxon>Basidiomycota</taxon>
        <taxon>Agaricomycotina</taxon>
        <taxon>Agaricomycetes</taxon>
        <taxon>Polyporales</taxon>
        <taxon>Meruliaceae</taxon>
        <taxon>Phlebia</taxon>
    </lineage>
</organism>
<reference evidence="1" key="1">
    <citation type="submission" date="2022-07" db="EMBL/GenBank/DDBJ databases">
        <title>Genome Sequence of Phlebia brevispora.</title>
        <authorList>
            <person name="Buettner E."/>
        </authorList>
    </citation>
    <scope>NUCLEOTIDE SEQUENCE</scope>
    <source>
        <strain evidence="1">MPL23</strain>
    </source>
</reference>
<comment type="caution">
    <text evidence="1">The sequence shown here is derived from an EMBL/GenBank/DDBJ whole genome shotgun (WGS) entry which is preliminary data.</text>
</comment>